<comment type="caution">
    <text evidence="1">The sequence shown here is derived from an EMBL/GenBank/DDBJ whole genome shotgun (WGS) entry which is preliminary data.</text>
</comment>
<protein>
    <submittedName>
        <fullName evidence="1">Uncharacterized protein</fullName>
    </submittedName>
</protein>
<proteinExistence type="predicted"/>
<dbReference type="AlphaFoldDB" id="A0A0F9YGW7"/>
<name>A0A0F9YGW7_9ZZZZ</name>
<dbReference type="EMBL" id="LAZR01000026">
    <property type="protein sequence ID" value="KKO03674.1"/>
    <property type="molecule type" value="Genomic_DNA"/>
</dbReference>
<accession>A0A0F9YGW7</accession>
<organism evidence="1">
    <name type="scientific">marine sediment metagenome</name>
    <dbReference type="NCBI Taxonomy" id="412755"/>
    <lineage>
        <taxon>unclassified sequences</taxon>
        <taxon>metagenomes</taxon>
        <taxon>ecological metagenomes</taxon>
    </lineage>
</organism>
<gene>
    <name evidence="1" type="ORF">LCGC14_0096020</name>
</gene>
<sequence length="71" mass="8338">MSSLLSETLYFMQKAREHADEDMYYGARNMAEVLRGHLLHYEEILEREGFEKPYTLDVAGLSLEEEFEDSC</sequence>
<reference evidence="1" key="1">
    <citation type="journal article" date="2015" name="Nature">
        <title>Complex archaea that bridge the gap between prokaryotes and eukaryotes.</title>
        <authorList>
            <person name="Spang A."/>
            <person name="Saw J.H."/>
            <person name="Jorgensen S.L."/>
            <person name="Zaremba-Niedzwiedzka K."/>
            <person name="Martijn J."/>
            <person name="Lind A.E."/>
            <person name="van Eijk R."/>
            <person name="Schleper C."/>
            <person name="Guy L."/>
            <person name="Ettema T.J."/>
        </authorList>
    </citation>
    <scope>NUCLEOTIDE SEQUENCE</scope>
</reference>
<evidence type="ECO:0000313" key="1">
    <source>
        <dbReference type="EMBL" id="KKO03674.1"/>
    </source>
</evidence>